<gene>
    <name evidence="2" type="ORF">PT974_10753</name>
</gene>
<dbReference type="Proteomes" id="UP001338125">
    <property type="component" value="Unassembled WGS sequence"/>
</dbReference>
<evidence type="ECO:0000313" key="2">
    <source>
        <dbReference type="EMBL" id="KAK5989247.1"/>
    </source>
</evidence>
<reference evidence="2 3" key="1">
    <citation type="submission" date="2024-01" db="EMBL/GenBank/DDBJ databases">
        <title>Complete genome of Cladobotryum mycophilum ATHUM6906.</title>
        <authorList>
            <person name="Christinaki A.C."/>
            <person name="Myridakis A.I."/>
            <person name="Kouvelis V.N."/>
        </authorList>
    </citation>
    <scope>NUCLEOTIDE SEQUENCE [LARGE SCALE GENOMIC DNA]</scope>
    <source>
        <strain evidence="2 3">ATHUM6906</strain>
    </source>
</reference>
<proteinExistence type="predicted"/>
<dbReference type="EMBL" id="JAVFKD010000015">
    <property type="protein sequence ID" value="KAK5989247.1"/>
    <property type="molecule type" value="Genomic_DNA"/>
</dbReference>
<feature type="compositionally biased region" description="Basic and acidic residues" evidence="1">
    <location>
        <begin position="1"/>
        <end position="13"/>
    </location>
</feature>
<comment type="caution">
    <text evidence="2">The sequence shown here is derived from an EMBL/GenBank/DDBJ whole genome shotgun (WGS) entry which is preliminary data.</text>
</comment>
<evidence type="ECO:0000313" key="3">
    <source>
        <dbReference type="Proteomes" id="UP001338125"/>
    </source>
</evidence>
<feature type="region of interest" description="Disordered" evidence="1">
    <location>
        <begin position="1"/>
        <end position="41"/>
    </location>
</feature>
<name>A0ABR0SAQ0_9HYPO</name>
<protein>
    <submittedName>
        <fullName evidence="2">Uncharacterized protein</fullName>
    </submittedName>
</protein>
<keyword evidence="3" id="KW-1185">Reference proteome</keyword>
<accession>A0ABR0SAQ0</accession>
<sequence length="322" mass="36963">MDQDEPPQKKARSEGQSCGLVHQPSDKRKAGIPPWNPNDDLSKSQRAAYKDYVQQFVKTINDGLPEGYELSFSDKSFAPILKIQRPVELLPNEEVVAMIQELKGIQGHSHILTRKLVLILELYLDGNERAALRTVDEIVSGLRVIRHSIHSDWERLNNLRLEFSSPEELIANPDWNLWVPQAICRLFGIVVEDAPDWFSSIMWRVSHANKIPGLYSILSQISDSIHMLCHWNQLSLGSVEKRNGVFNEMAKRLDQAMHILAQREKRLSSLSLLDLWIRRLGKTEIVEMAEEDEVHSTWADLGQLKDYFYYGAWRLLSKGSLV</sequence>
<organism evidence="2 3">
    <name type="scientific">Cladobotryum mycophilum</name>
    <dbReference type="NCBI Taxonomy" id="491253"/>
    <lineage>
        <taxon>Eukaryota</taxon>
        <taxon>Fungi</taxon>
        <taxon>Dikarya</taxon>
        <taxon>Ascomycota</taxon>
        <taxon>Pezizomycotina</taxon>
        <taxon>Sordariomycetes</taxon>
        <taxon>Hypocreomycetidae</taxon>
        <taxon>Hypocreales</taxon>
        <taxon>Hypocreaceae</taxon>
        <taxon>Cladobotryum</taxon>
    </lineage>
</organism>
<evidence type="ECO:0000256" key="1">
    <source>
        <dbReference type="SAM" id="MobiDB-lite"/>
    </source>
</evidence>